<comment type="caution">
    <text evidence="1">The sequence shown here is derived from an EMBL/GenBank/DDBJ whole genome shotgun (WGS) entry which is preliminary data.</text>
</comment>
<evidence type="ECO:0000313" key="2">
    <source>
        <dbReference type="Proteomes" id="UP001589589"/>
    </source>
</evidence>
<organism evidence="1 2">
    <name type="scientific">Flavobacterium branchiarum</name>
    <dbReference type="NCBI Taxonomy" id="1114870"/>
    <lineage>
        <taxon>Bacteria</taxon>
        <taxon>Pseudomonadati</taxon>
        <taxon>Bacteroidota</taxon>
        <taxon>Flavobacteriia</taxon>
        <taxon>Flavobacteriales</taxon>
        <taxon>Flavobacteriaceae</taxon>
        <taxon>Flavobacterium</taxon>
    </lineage>
</organism>
<dbReference type="RefSeq" id="WP_290264084.1">
    <property type="nucleotide sequence ID" value="NZ_JAUFQQ010000003.1"/>
</dbReference>
<dbReference type="Proteomes" id="UP001589589">
    <property type="component" value="Unassembled WGS sequence"/>
</dbReference>
<proteinExistence type="predicted"/>
<evidence type="ECO:0000313" key="1">
    <source>
        <dbReference type="EMBL" id="MFB9065737.1"/>
    </source>
</evidence>
<accession>A0ABV5FQB6</accession>
<protein>
    <submittedName>
        <fullName evidence="1">Carboxypeptidase-like regulatory domain-containing protein</fullName>
    </submittedName>
</protein>
<name>A0ABV5FQB6_9FLAO</name>
<keyword evidence="2" id="KW-1185">Reference proteome</keyword>
<dbReference type="EMBL" id="JBHMEX010000054">
    <property type="protein sequence ID" value="MFB9065737.1"/>
    <property type="molecule type" value="Genomic_DNA"/>
</dbReference>
<dbReference type="InterPro" id="IPR008969">
    <property type="entry name" value="CarboxyPept-like_regulatory"/>
</dbReference>
<gene>
    <name evidence="1" type="ORF">ACFFUQ_17075</name>
</gene>
<reference evidence="1 2" key="1">
    <citation type="submission" date="2024-09" db="EMBL/GenBank/DDBJ databases">
        <authorList>
            <person name="Sun Q."/>
            <person name="Mori K."/>
        </authorList>
    </citation>
    <scope>NUCLEOTIDE SEQUENCE [LARGE SCALE GENOMIC DNA]</scope>
    <source>
        <strain evidence="1 2">CECT 7908</strain>
    </source>
</reference>
<dbReference type="SUPFAM" id="SSF49464">
    <property type="entry name" value="Carboxypeptidase regulatory domain-like"/>
    <property type="match status" value="1"/>
</dbReference>
<sequence length="247" mass="28346">MELDNFKNSLKRLKKCDMYWNEMEPNEIGRLCQKCDKSIVDFSKMSFSEIALKMSETNLSTCGYYLPEQLLEIKRSKKNIPLTIGLTTLIATTTVANSENKTTEKHLSNEVYNDNGNSTQIMQQFEITNDSISINGKVEYYDSISKTNLTDAYVYVIIKGTKIGTTTNENGDFKIKYLPSVENEKITLLFGGIEFKKKEIEISTNNKVIDLGVLILEKEQMILTSFYVTKKRSFVGKIIRKITRQFK</sequence>
<dbReference type="Pfam" id="PF13715">
    <property type="entry name" value="CarbopepD_reg_2"/>
    <property type="match status" value="1"/>
</dbReference>